<dbReference type="Gene3D" id="3.90.550.10">
    <property type="entry name" value="Spore Coat Polysaccharide Biosynthesis Protein SpsA, Chain A"/>
    <property type="match status" value="1"/>
</dbReference>
<dbReference type="STRING" id="623280.SAMN05660226_01892"/>
<protein>
    <submittedName>
        <fullName evidence="2">Glycosyltransferase involved in cell wall bisynthesis</fullName>
    </submittedName>
</protein>
<keyword evidence="2" id="KW-0808">Transferase</keyword>
<evidence type="ECO:0000259" key="1">
    <source>
        <dbReference type="Pfam" id="PF00535"/>
    </source>
</evidence>
<dbReference type="SUPFAM" id="SSF53448">
    <property type="entry name" value="Nucleotide-diphospho-sugar transferases"/>
    <property type="match status" value="1"/>
</dbReference>
<keyword evidence="3" id="KW-1185">Reference proteome</keyword>
<evidence type="ECO:0000313" key="2">
    <source>
        <dbReference type="EMBL" id="SKB54930.1"/>
    </source>
</evidence>
<dbReference type="AlphaFoldDB" id="A0A1T5C728"/>
<dbReference type="InterPro" id="IPR001173">
    <property type="entry name" value="Glyco_trans_2-like"/>
</dbReference>
<evidence type="ECO:0000313" key="3">
    <source>
        <dbReference type="Proteomes" id="UP000190541"/>
    </source>
</evidence>
<proteinExistence type="predicted"/>
<sequence length="265" mass="31421">MATHTTHFDKISLLVTHFNRSKSLERLLSKLREHGVSFAETIVSDGGSNSEHLRYVNHLRLDFGFTLLTTTENKGLGNSINVGQDAAKTPYILYIQEDFVPKSDIIPVLTDAFNIMEHEEEWDIIRFYAFPWARFPYLKPYKKGFSEMVFHIAPWYTDHTKFFAYSDHPHLKRRSFPEKFGRYYETLSGDVTEMKMCRSFLRHKGKGLYYHHDNDLFEHDNPLEEPGQVREAQLKRQRLRQLPALRWAYLKYRMLRDTVLLLQNK</sequence>
<dbReference type="RefSeq" id="WP_079716604.1">
    <property type="nucleotide sequence ID" value="NZ_FUYS01000004.1"/>
</dbReference>
<name>A0A1T5C728_9SPHI</name>
<reference evidence="2 3" key="1">
    <citation type="submission" date="2017-02" db="EMBL/GenBank/DDBJ databases">
        <authorList>
            <person name="Peterson S.W."/>
        </authorList>
    </citation>
    <scope>NUCLEOTIDE SEQUENCE [LARGE SCALE GENOMIC DNA]</scope>
    <source>
        <strain evidence="2 3">DSM 22899</strain>
    </source>
</reference>
<accession>A0A1T5C728</accession>
<dbReference type="Proteomes" id="UP000190541">
    <property type="component" value="Unassembled WGS sequence"/>
</dbReference>
<gene>
    <name evidence="2" type="ORF">SAMN05660226_01892</name>
</gene>
<organism evidence="2 3">
    <name type="scientific">Parapedobacter luteus</name>
    <dbReference type="NCBI Taxonomy" id="623280"/>
    <lineage>
        <taxon>Bacteria</taxon>
        <taxon>Pseudomonadati</taxon>
        <taxon>Bacteroidota</taxon>
        <taxon>Sphingobacteriia</taxon>
        <taxon>Sphingobacteriales</taxon>
        <taxon>Sphingobacteriaceae</taxon>
        <taxon>Parapedobacter</taxon>
    </lineage>
</organism>
<dbReference type="EMBL" id="FUYS01000004">
    <property type="protein sequence ID" value="SKB54930.1"/>
    <property type="molecule type" value="Genomic_DNA"/>
</dbReference>
<dbReference type="GO" id="GO:0016740">
    <property type="term" value="F:transferase activity"/>
    <property type="evidence" value="ECO:0007669"/>
    <property type="project" value="UniProtKB-KW"/>
</dbReference>
<dbReference type="CDD" id="cd00761">
    <property type="entry name" value="Glyco_tranf_GTA_type"/>
    <property type="match status" value="1"/>
</dbReference>
<dbReference type="Pfam" id="PF00535">
    <property type="entry name" value="Glycos_transf_2"/>
    <property type="match status" value="1"/>
</dbReference>
<feature type="domain" description="Glycosyltransferase 2-like" evidence="1">
    <location>
        <begin position="12"/>
        <end position="171"/>
    </location>
</feature>
<dbReference type="OrthoDB" id="744361at2"/>
<dbReference type="InterPro" id="IPR029044">
    <property type="entry name" value="Nucleotide-diphossugar_trans"/>
</dbReference>